<name>A0A158QMU5_HAEPC</name>
<organism evidence="6">
    <name type="scientific">Haemonchus placei</name>
    <name type="common">Barber's pole worm</name>
    <dbReference type="NCBI Taxonomy" id="6290"/>
    <lineage>
        <taxon>Eukaryota</taxon>
        <taxon>Metazoa</taxon>
        <taxon>Ecdysozoa</taxon>
        <taxon>Nematoda</taxon>
        <taxon>Chromadorea</taxon>
        <taxon>Rhabditida</taxon>
        <taxon>Rhabditina</taxon>
        <taxon>Rhabditomorpha</taxon>
        <taxon>Strongyloidea</taxon>
        <taxon>Trichostrongylidae</taxon>
        <taxon>Haemonchus</taxon>
    </lineage>
</organism>
<dbReference type="CDD" id="cd22055">
    <property type="entry name" value="NAC_BTF3"/>
    <property type="match status" value="1"/>
</dbReference>
<dbReference type="SMART" id="SM01407">
    <property type="entry name" value="NAC"/>
    <property type="match status" value="1"/>
</dbReference>
<dbReference type="InterPro" id="IPR002715">
    <property type="entry name" value="Nas_poly-pep-assoc_cplx_dom"/>
</dbReference>
<dbReference type="Proteomes" id="UP000268014">
    <property type="component" value="Unassembled WGS sequence"/>
</dbReference>
<evidence type="ECO:0000256" key="2">
    <source>
        <dbReference type="RuleBase" id="RU361272"/>
    </source>
</evidence>
<dbReference type="InterPro" id="IPR055427">
    <property type="entry name" value="TRAPPC13_N"/>
</dbReference>
<evidence type="ECO:0000313" key="4">
    <source>
        <dbReference type="EMBL" id="VDO37000.1"/>
    </source>
</evidence>
<dbReference type="InterPro" id="IPR039370">
    <property type="entry name" value="BTF3"/>
</dbReference>
<dbReference type="OMA" id="MLTIPQN"/>
<dbReference type="OrthoDB" id="10250284at2759"/>
<dbReference type="AlphaFoldDB" id="A0A158QMU5"/>
<evidence type="ECO:0000259" key="3">
    <source>
        <dbReference type="PROSITE" id="PS51151"/>
    </source>
</evidence>
<dbReference type="Pfam" id="PF23647">
    <property type="entry name" value="TRAPPC13_M"/>
    <property type="match status" value="1"/>
</dbReference>
<evidence type="ECO:0000256" key="1">
    <source>
        <dbReference type="ARBA" id="ARBA00005296"/>
    </source>
</evidence>
<keyword evidence="5" id="KW-1185">Reference proteome</keyword>
<gene>
    <name evidence="4" type="ORF">HPLM_LOCUS9255</name>
</gene>
<feature type="domain" description="NAC-A/B" evidence="3">
    <location>
        <begin position="40"/>
        <end position="105"/>
    </location>
</feature>
<proteinExistence type="inferred from homology"/>
<dbReference type="EMBL" id="UZAF01017023">
    <property type="protein sequence ID" value="VDO37000.1"/>
    <property type="molecule type" value="Genomic_DNA"/>
</dbReference>
<reference evidence="6" key="1">
    <citation type="submission" date="2016-04" db="UniProtKB">
        <authorList>
            <consortium name="WormBaseParasite"/>
        </authorList>
    </citation>
    <scope>IDENTIFICATION</scope>
</reference>
<dbReference type="Gene3D" id="2.20.70.30">
    <property type="entry name" value="Nascent polypeptide-associated complex domain"/>
    <property type="match status" value="1"/>
</dbReference>
<dbReference type="WBParaSite" id="HPLM_0000926301-mRNA-1">
    <property type="protein sequence ID" value="HPLM_0000926301-mRNA-1"/>
    <property type="gene ID" value="HPLM_0000926301"/>
</dbReference>
<dbReference type="PROSITE" id="PS51151">
    <property type="entry name" value="NAC_AB"/>
    <property type="match status" value="1"/>
</dbReference>
<reference evidence="4 5" key="2">
    <citation type="submission" date="2018-11" db="EMBL/GenBank/DDBJ databases">
        <authorList>
            <consortium name="Pathogen Informatics"/>
        </authorList>
    </citation>
    <scope>NUCLEOTIDE SEQUENCE [LARGE SCALE GENOMIC DNA]</scope>
    <source>
        <strain evidence="4 5">MHpl1</strain>
    </source>
</reference>
<dbReference type="Pfam" id="PF06159">
    <property type="entry name" value="TRAPPC13_N"/>
    <property type="match status" value="1"/>
</dbReference>
<dbReference type="InterPro" id="IPR038187">
    <property type="entry name" value="NAC_A/B_dom_sf"/>
</dbReference>
<dbReference type="FunFam" id="2.20.70.30:FF:000001">
    <property type="entry name" value="Transcription factor BTF3 homolog"/>
    <property type="match status" value="1"/>
</dbReference>
<evidence type="ECO:0000313" key="6">
    <source>
        <dbReference type="WBParaSite" id="HPLM_0000926301-mRNA-1"/>
    </source>
</evidence>
<dbReference type="PANTHER" id="PTHR10351">
    <property type="entry name" value="TRANSCRIPTION FACTOR BTF3 FAMILY MEMBER"/>
    <property type="match status" value="1"/>
</dbReference>
<comment type="similarity">
    <text evidence="1 2">Belongs to the NAC-beta family.</text>
</comment>
<dbReference type="InterPro" id="IPR055429">
    <property type="entry name" value="TRAPPC13_M"/>
</dbReference>
<dbReference type="STRING" id="6290.A0A158QMU5"/>
<protein>
    <recommendedName>
        <fullName evidence="2">Transcription factor BTF3</fullName>
    </recommendedName>
</protein>
<dbReference type="Pfam" id="PF23643">
    <property type="entry name" value="TRAPPC13_C"/>
    <property type="match status" value="1"/>
</dbReference>
<sequence length="521" mass="57734">MDRKAIAEKIKKLQANAENVQLGGKGTPRRKKKIVFKTAAADDKKVQSNLKKLSVTNIPGIEEVNMIKDDGTVIHFNNPKVQASVPANTFSITGAGENKQITDMLPGILNQLGPESLTHLKKLANNVTSQFKPAPADDDVPVMRLARPKFSETAPLSVDPLDAAGFSQLIESALSISKSEGDRKHDVIGDYFIAPQMFENIYLGETFTFYVNCTNESDQKVSDVSVKCDLQTNSQRVSLPSNIHDVVLEGGKCTGQIITHEVKEIGQHILICSVNYKTSSDEKMYFRKFIKFPVSKPIDVKTKFYNAENNDVYLEAQIENTAATAMILERVELEPSANYTVTSIHCGDAEEHSGMYLKPRDIRQFLFCLTPKDAPSNVYKDMTNIGKLDMSWRTSMGERGRLQTSPLQRIAPAHGDVRLSVENLPATVPVRQPFTIDCKLYNCCERSLDLRLELLNTSKSLVFCSISGVSLGQVPPNGSVSFSVEMLPISIGFQSISGIRIVDSFLKKTYDHDDIAQVFVM</sequence>
<dbReference type="InterPro" id="IPR055428">
    <property type="entry name" value="TRAPPC13_C"/>
</dbReference>
<dbReference type="Pfam" id="PF01849">
    <property type="entry name" value="NAC"/>
    <property type="match status" value="1"/>
</dbReference>
<evidence type="ECO:0000313" key="5">
    <source>
        <dbReference type="Proteomes" id="UP000268014"/>
    </source>
</evidence>
<accession>A0A158QMU5</accession>